<proteinExistence type="predicted"/>
<evidence type="ECO:0000256" key="1">
    <source>
        <dbReference type="SAM" id="Coils"/>
    </source>
</evidence>
<name>A0AB34IRI8_PRYPA</name>
<keyword evidence="4" id="KW-1185">Reference proteome</keyword>
<feature type="region of interest" description="Disordered" evidence="2">
    <location>
        <begin position="1"/>
        <end position="33"/>
    </location>
</feature>
<dbReference type="EMBL" id="JBGBPQ010000019">
    <property type="protein sequence ID" value="KAL1505041.1"/>
    <property type="molecule type" value="Genomic_DNA"/>
</dbReference>
<protein>
    <submittedName>
        <fullName evidence="3">Uncharacterized protein</fullName>
    </submittedName>
</protein>
<organism evidence="3 4">
    <name type="scientific">Prymnesium parvum</name>
    <name type="common">Toxic golden alga</name>
    <dbReference type="NCBI Taxonomy" id="97485"/>
    <lineage>
        <taxon>Eukaryota</taxon>
        <taxon>Haptista</taxon>
        <taxon>Haptophyta</taxon>
        <taxon>Prymnesiophyceae</taxon>
        <taxon>Prymnesiales</taxon>
        <taxon>Prymnesiaceae</taxon>
        <taxon>Prymnesium</taxon>
    </lineage>
</organism>
<feature type="compositionally biased region" description="Low complexity" evidence="2">
    <location>
        <begin position="1"/>
        <end position="15"/>
    </location>
</feature>
<sequence length="186" mass="20450">MESLAEAAEAAVGAAPQTQDEPALDGGTESTDCDSSCAIVGEKRVRSDAVTAMNNKKAHLRLRLAKKMDLIEKSTAKTDIKPLSTREATALEKWRRDVEAMKLELDGLEKKTEEAVARRAMREQAAQVAASRRQDKESEIMLEVRRLKEQLQAKWKARVVVDGISPLLIRKSHIGTVSLVGLLMAS</sequence>
<evidence type="ECO:0000313" key="4">
    <source>
        <dbReference type="Proteomes" id="UP001515480"/>
    </source>
</evidence>
<dbReference type="AlphaFoldDB" id="A0AB34IRI8"/>
<keyword evidence="1" id="KW-0175">Coiled coil</keyword>
<feature type="coiled-coil region" evidence="1">
    <location>
        <begin position="91"/>
        <end position="118"/>
    </location>
</feature>
<evidence type="ECO:0000313" key="3">
    <source>
        <dbReference type="EMBL" id="KAL1505041.1"/>
    </source>
</evidence>
<dbReference type="Proteomes" id="UP001515480">
    <property type="component" value="Unassembled WGS sequence"/>
</dbReference>
<evidence type="ECO:0000256" key="2">
    <source>
        <dbReference type="SAM" id="MobiDB-lite"/>
    </source>
</evidence>
<reference evidence="3 4" key="1">
    <citation type="journal article" date="2024" name="Science">
        <title>Giant polyketide synthase enzymes in the biosynthesis of giant marine polyether toxins.</title>
        <authorList>
            <person name="Fallon T.R."/>
            <person name="Shende V.V."/>
            <person name="Wierzbicki I.H."/>
            <person name="Pendleton A.L."/>
            <person name="Watervoot N.F."/>
            <person name="Auber R.P."/>
            <person name="Gonzalez D.J."/>
            <person name="Wisecaver J.H."/>
            <person name="Moore B.S."/>
        </authorList>
    </citation>
    <scope>NUCLEOTIDE SEQUENCE [LARGE SCALE GENOMIC DNA]</scope>
    <source>
        <strain evidence="3 4">12B1</strain>
    </source>
</reference>
<accession>A0AB34IRI8</accession>
<gene>
    <name evidence="3" type="ORF">AB1Y20_008801</name>
</gene>
<comment type="caution">
    <text evidence="3">The sequence shown here is derived from an EMBL/GenBank/DDBJ whole genome shotgun (WGS) entry which is preliminary data.</text>
</comment>